<dbReference type="SMART" id="SM00220">
    <property type="entry name" value="S_TKc"/>
    <property type="match status" value="1"/>
</dbReference>
<feature type="domain" description="FHA" evidence="12">
    <location>
        <begin position="91"/>
        <end position="145"/>
    </location>
</feature>
<dbReference type="PROSITE" id="PS50006">
    <property type="entry name" value="FHA_DOMAIN"/>
    <property type="match status" value="1"/>
</dbReference>
<keyword evidence="5" id="KW-0418">Kinase</keyword>
<evidence type="ECO:0000256" key="8">
    <source>
        <dbReference type="PIRSR" id="PIRSR630616-2"/>
    </source>
</evidence>
<feature type="active site" description="Proton acceptor" evidence="7">
    <location>
        <position position="360"/>
    </location>
</feature>
<evidence type="ECO:0000313" key="15">
    <source>
        <dbReference type="Proteomes" id="UP000030104"/>
    </source>
</evidence>
<evidence type="ECO:0000256" key="9">
    <source>
        <dbReference type="PIRSR" id="PIRSR630616-3"/>
    </source>
</evidence>
<sequence length="1034" mass="114551">MEATQESTQPCADPRRMGMNNSGIQDQDLADIICILHPNSHAAHDAVGATGGMCAQHILQRDILEHESSHTATLDLALRLSSKVHNLGVGFCFGRNRSRCDVLLSVDDDAKRVSNTHFRIYLTEDGILMLQDTSTNGTIVDNCRLRKSQKDGNSRMLTNGSVIQVITGSQTSDEVRFVVRIPSREGFAVQYHQNLFRYFERVHAHAPAHKERQGPSALAWSSANAYGMHWTGGAEYNVTGQIGKGAFATVYKIATKQHGAIYAAKELDKRRFMKNGILDQKVDNEMKIMRDLTHPNIVQYIDHHEHDRWIYIIMEYVPGGELSTYLQTQGKIAEEMVRTIARQVLRALHYLHKRRITHRDIKPDNILIASLDPLRIKLSDFGLSKVVEQETFLKTFCGTLLYCAPEVYPDYDQYRRGELRKRRRVGDPPPKTSPYSQSVDMWSLGAVLFHILSGVPPYSGRAEDRGVQMLRTIMTCDADFDALRKAGVSESGIDFVAQLLNRDPFSRPTEKECFQHPWIADVPDVDEYEDDDDLLSDHQDGLSIIGEDAEDELDASQLSIAEDPGYFQEADGEGGSSSEGISKRPRTEYISTDVRYPSLPNIESFQDGQAVVENHAKRLFGEISASALQSSHALGNLDAYDANNFHVDFLSSGESMMSDDPNDSIISLPAVPFGGTAPSLMGAEKLVGQLNMNSLNPTLQLKGGPVNRSSLRQTTPGHTKDAMSASTLNRDSVPPTSSPKEQPVSSPQEPTPKAKFTRRIDLALAIPDTASEASSDSSAHNSRRNTAPNNPSRPAKSEYDAEFATTLDAQTGQAILDQAWAEESDSSEPIVHRPKSPTPSTLSDPEFAKPPKRYGKLKSLPGSIFDLTIYLTDRLTSWGRGPLATVKHPDRMDTRIPAYALEITFWAPGIEARIAAGESWLEIPGVMAILSTKARSGIWVNDTLLRRGSMTEDGPEALQFGKLYTGDIITVFQNKDRTKFLKLQCDFTHGESAQPRPGHEAGFMVRQALMSKAGGAANRMPTRPQCKDRDQIET</sequence>
<dbReference type="SMART" id="SM00240">
    <property type="entry name" value="FHA"/>
    <property type="match status" value="1"/>
</dbReference>
<keyword evidence="15" id="KW-1185">Reference proteome</keyword>
<dbReference type="Gene3D" id="3.30.200.20">
    <property type="entry name" value="Phosphorylase Kinase, domain 1"/>
    <property type="match status" value="1"/>
</dbReference>
<evidence type="ECO:0000259" key="12">
    <source>
        <dbReference type="PROSITE" id="PS50006"/>
    </source>
</evidence>
<dbReference type="EMBL" id="JQGA01000367">
    <property type="protein sequence ID" value="KGO75987.1"/>
    <property type="molecule type" value="Genomic_DNA"/>
</dbReference>
<gene>
    <name evidence="14" type="ORF">PITC_011440</name>
</gene>
<keyword evidence="2" id="KW-0723">Serine/threonine-protein kinase</keyword>
<feature type="binding site" evidence="8">
    <location>
        <position position="380"/>
    </location>
    <ligand>
        <name>ATP</name>
        <dbReference type="ChEBI" id="CHEBI:30616"/>
    </ligand>
</feature>
<keyword evidence="6 8" id="KW-0067">ATP-binding</keyword>
<dbReference type="FunFam" id="2.60.200.20:FF:000065">
    <property type="entry name" value="Serine/threonine-protein kinase RAD53"/>
    <property type="match status" value="1"/>
</dbReference>
<dbReference type="Gene3D" id="2.60.200.20">
    <property type="match status" value="1"/>
</dbReference>
<dbReference type="HOGENOM" id="CLU_003637_1_0_1"/>
<dbReference type="AlphaFoldDB" id="A0A0A2L7B3"/>
<feature type="region of interest" description="Disordered" evidence="11">
    <location>
        <begin position="1014"/>
        <end position="1034"/>
    </location>
</feature>
<feature type="region of interest" description="Disordered" evidence="11">
    <location>
        <begin position="698"/>
        <end position="757"/>
    </location>
</feature>
<dbReference type="PANTHER" id="PTHR24350">
    <property type="entry name" value="SERINE/THREONINE-PROTEIN KINASE IAL-RELATED"/>
    <property type="match status" value="1"/>
</dbReference>
<evidence type="ECO:0000256" key="7">
    <source>
        <dbReference type="PIRSR" id="PIRSR630616-1"/>
    </source>
</evidence>
<keyword evidence="4 8" id="KW-0547">Nucleotide-binding</keyword>
<dbReference type="PhylomeDB" id="A0A0A2L7B3"/>
<dbReference type="InterPro" id="IPR000719">
    <property type="entry name" value="Prot_kinase_dom"/>
</dbReference>
<evidence type="ECO:0000256" key="6">
    <source>
        <dbReference type="ARBA" id="ARBA00022840"/>
    </source>
</evidence>
<dbReference type="PROSITE" id="PS50011">
    <property type="entry name" value="PROTEIN_KINASE_DOM"/>
    <property type="match status" value="1"/>
</dbReference>
<dbReference type="FunFam" id="1.10.510.10:FF:000861">
    <property type="entry name" value="Serine/threonine-protein kinase RAD53"/>
    <property type="match status" value="1"/>
</dbReference>
<feature type="cross-link" description="Glycyl lysine isopeptide (Lys-Gly) (interchain with G-Cter in SUMO2)" evidence="9">
    <location>
        <position position="362"/>
    </location>
</feature>
<feature type="compositionally biased region" description="Basic and acidic residues" evidence="11">
    <location>
        <begin position="1025"/>
        <end position="1034"/>
    </location>
</feature>
<evidence type="ECO:0000256" key="2">
    <source>
        <dbReference type="ARBA" id="ARBA00022527"/>
    </source>
</evidence>
<name>A0A0A2L7B3_PENIT</name>
<dbReference type="InterPro" id="IPR030616">
    <property type="entry name" value="Aur-like"/>
</dbReference>
<evidence type="ECO:0008006" key="16">
    <source>
        <dbReference type="Google" id="ProtNLM"/>
    </source>
</evidence>
<evidence type="ECO:0000256" key="10">
    <source>
        <dbReference type="PROSITE-ProRule" id="PRU10141"/>
    </source>
</evidence>
<feature type="compositionally biased region" description="Polar residues" evidence="11">
    <location>
        <begin position="1"/>
        <end position="10"/>
    </location>
</feature>
<dbReference type="InterPro" id="IPR008984">
    <property type="entry name" value="SMAD_FHA_dom_sf"/>
</dbReference>
<protein>
    <recommendedName>
        <fullName evidence="16">Calcium/calmodulin-dependent/calcium-dependent protein kinase</fullName>
    </recommendedName>
</protein>
<dbReference type="CDD" id="cd05117">
    <property type="entry name" value="STKc_CAMK"/>
    <property type="match status" value="1"/>
</dbReference>
<dbReference type="FunFam" id="3.30.200.20:FF:000470">
    <property type="entry name" value="Serine/threonine-protein kinase RAD53"/>
    <property type="match status" value="1"/>
</dbReference>
<dbReference type="SUPFAM" id="SSF56112">
    <property type="entry name" value="Protein kinase-like (PK-like)"/>
    <property type="match status" value="1"/>
</dbReference>
<comment type="similarity">
    <text evidence="1">Belongs to the protein kinase superfamily. CAMK Ser/Thr protein kinase family. CHEK2 subfamily.</text>
</comment>
<dbReference type="InterPro" id="IPR000253">
    <property type="entry name" value="FHA_dom"/>
</dbReference>
<feature type="compositionally biased region" description="Polar residues" evidence="11">
    <location>
        <begin position="707"/>
        <end position="717"/>
    </location>
</feature>
<dbReference type="InterPro" id="IPR017441">
    <property type="entry name" value="Protein_kinase_ATP_BS"/>
</dbReference>
<comment type="caution">
    <text evidence="14">The sequence shown here is derived from an EMBL/GenBank/DDBJ whole genome shotgun (WGS) entry which is preliminary data.</text>
</comment>
<feature type="compositionally biased region" description="Low complexity" evidence="11">
    <location>
        <begin position="770"/>
        <end position="780"/>
    </location>
</feature>
<organism evidence="14 15">
    <name type="scientific">Penicillium italicum</name>
    <name type="common">Blue mold</name>
    <dbReference type="NCBI Taxonomy" id="40296"/>
    <lineage>
        <taxon>Eukaryota</taxon>
        <taxon>Fungi</taxon>
        <taxon>Dikarya</taxon>
        <taxon>Ascomycota</taxon>
        <taxon>Pezizomycotina</taxon>
        <taxon>Eurotiomycetes</taxon>
        <taxon>Eurotiomycetidae</taxon>
        <taxon>Eurotiales</taxon>
        <taxon>Aspergillaceae</taxon>
        <taxon>Penicillium</taxon>
    </lineage>
</organism>
<dbReference type="OMA" id="DTRIPAY"/>
<evidence type="ECO:0000259" key="13">
    <source>
        <dbReference type="PROSITE" id="PS50011"/>
    </source>
</evidence>
<feature type="binding site" evidence="8 10">
    <location>
        <position position="265"/>
    </location>
    <ligand>
        <name>ATP</name>
        <dbReference type="ChEBI" id="CHEBI:30616"/>
    </ligand>
</feature>
<evidence type="ECO:0000313" key="14">
    <source>
        <dbReference type="EMBL" id="KGO75987.1"/>
    </source>
</evidence>
<reference evidence="14 15" key="1">
    <citation type="journal article" date="2015" name="Mol. Plant Microbe Interact.">
        <title>Genome, transcriptome, and functional analyses of Penicillium expansum provide new insights into secondary metabolism and pathogenicity.</title>
        <authorList>
            <person name="Ballester A.R."/>
            <person name="Marcet-Houben M."/>
            <person name="Levin E."/>
            <person name="Sela N."/>
            <person name="Selma-Lazaro C."/>
            <person name="Carmona L."/>
            <person name="Wisniewski M."/>
            <person name="Droby S."/>
            <person name="Gonzalez-Candelas L."/>
            <person name="Gabaldon T."/>
        </authorList>
    </citation>
    <scope>NUCLEOTIDE SEQUENCE [LARGE SCALE GENOMIC DNA]</scope>
    <source>
        <strain evidence="14 15">PHI-1</strain>
    </source>
</reference>
<dbReference type="InterPro" id="IPR008271">
    <property type="entry name" value="Ser/Thr_kinase_AS"/>
</dbReference>
<dbReference type="Proteomes" id="UP000030104">
    <property type="component" value="Unassembled WGS sequence"/>
</dbReference>
<evidence type="ECO:0000256" key="5">
    <source>
        <dbReference type="ARBA" id="ARBA00022777"/>
    </source>
</evidence>
<dbReference type="GO" id="GO:0004674">
    <property type="term" value="F:protein serine/threonine kinase activity"/>
    <property type="evidence" value="ECO:0007669"/>
    <property type="project" value="UniProtKB-KW"/>
</dbReference>
<feature type="region of interest" description="Disordered" evidence="11">
    <location>
        <begin position="566"/>
        <end position="586"/>
    </location>
</feature>
<dbReference type="Pfam" id="PF00498">
    <property type="entry name" value="FHA"/>
    <property type="match status" value="1"/>
</dbReference>
<feature type="region of interest" description="Disordered" evidence="11">
    <location>
        <begin position="820"/>
        <end position="853"/>
    </location>
</feature>
<dbReference type="Pfam" id="PF00069">
    <property type="entry name" value="Pkinase"/>
    <property type="match status" value="1"/>
</dbReference>
<dbReference type="GO" id="GO:0005524">
    <property type="term" value="F:ATP binding"/>
    <property type="evidence" value="ECO:0007669"/>
    <property type="project" value="UniProtKB-UniRule"/>
</dbReference>
<dbReference type="Gene3D" id="1.10.510.10">
    <property type="entry name" value="Transferase(Phosphotransferase) domain 1"/>
    <property type="match status" value="1"/>
</dbReference>
<accession>A0A0A2L7B3</accession>
<evidence type="ECO:0000256" key="3">
    <source>
        <dbReference type="ARBA" id="ARBA00022679"/>
    </source>
</evidence>
<dbReference type="STRING" id="40296.A0A0A2L7B3"/>
<evidence type="ECO:0000256" key="4">
    <source>
        <dbReference type="ARBA" id="ARBA00022741"/>
    </source>
</evidence>
<evidence type="ECO:0000256" key="1">
    <source>
        <dbReference type="ARBA" id="ARBA00005575"/>
    </source>
</evidence>
<feature type="region of interest" description="Disordered" evidence="11">
    <location>
        <begin position="1"/>
        <end position="20"/>
    </location>
</feature>
<keyword evidence="3" id="KW-0808">Transferase</keyword>
<evidence type="ECO:0000256" key="11">
    <source>
        <dbReference type="SAM" id="MobiDB-lite"/>
    </source>
</evidence>
<feature type="region of interest" description="Disordered" evidence="11">
    <location>
        <begin position="769"/>
        <end position="799"/>
    </location>
</feature>
<feature type="compositionally biased region" description="Polar residues" evidence="11">
    <location>
        <begin position="724"/>
        <end position="748"/>
    </location>
</feature>
<dbReference type="OrthoDB" id="504170at2759"/>
<proteinExistence type="inferred from homology"/>
<dbReference type="SUPFAM" id="SSF49879">
    <property type="entry name" value="SMAD/FHA domain"/>
    <property type="match status" value="1"/>
</dbReference>
<dbReference type="PROSITE" id="PS00108">
    <property type="entry name" value="PROTEIN_KINASE_ST"/>
    <property type="match status" value="1"/>
</dbReference>
<dbReference type="PROSITE" id="PS00107">
    <property type="entry name" value="PROTEIN_KINASE_ATP"/>
    <property type="match status" value="1"/>
</dbReference>
<feature type="domain" description="Protein kinase" evidence="13">
    <location>
        <begin position="236"/>
        <end position="519"/>
    </location>
</feature>
<dbReference type="InterPro" id="IPR011009">
    <property type="entry name" value="Kinase-like_dom_sf"/>
</dbReference>